<dbReference type="Pfam" id="PF01761">
    <property type="entry name" value="DHQ_synthase"/>
    <property type="match status" value="1"/>
</dbReference>
<feature type="domain" description="3-dehydroquinate synthase C-terminal" evidence="8">
    <location>
        <begin position="174"/>
        <end position="315"/>
    </location>
</feature>
<keyword evidence="4" id="KW-0520">NAD</keyword>
<reference evidence="9 10" key="1">
    <citation type="submission" date="2024-01" db="EMBL/GenBank/DDBJ databases">
        <title>Hyphobacterium bacterium isolated from marine sediment.</title>
        <authorList>
            <person name="Zhao S."/>
        </authorList>
    </citation>
    <scope>NUCLEOTIDE SEQUENCE [LARGE SCALE GENOMIC DNA]</scope>
    <source>
        <strain evidence="10">HN65</strain>
    </source>
</reference>
<dbReference type="Proteomes" id="UP001354971">
    <property type="component" value="Unassembled WGS sequence"/>
</dbReference>
<dbReference type="NCBIfam" id="TIGR04425">
    <property type="entry name" value="P_lya_rel_AroB"/>
    <property type="match status" value="1"/>
</dbReference>
<protein>
    <submittedName>
        <fullName evidence="9">AroB-related putative sugar phosphate phospholyase (Cyclizing)</fullName>
    </submittedName>
</protein>
<dbReference type="InterPro" id="IPR030960">
    <property type="entry name" value="DHQS/DOIS_N"/>
</dbReference>
<dbReference type="Pfam" id="PF24621">
    <property type="entry name" value="DHQS_C"/>
    <property type="match status" value="1"/>
</dbReference>
<dbReference type="PANTHER" id="PTHR43622">
    <property type="entry name" value="3-DEHYDROQUINATE SYNTHASE"/>
    <property type="match status" value="1"/>
</dbReference>
<feature type="domain" description="3-dehydroquinate synthase N-terminal" evidence="7">
    <location>
        <begin position="61"/>
        <end position="172"/>
    </location>
</feature>
<dbReference type="PIRSF" id="PIRSF001455">
    <property type="entry name" value="DHQ_synth"/>
    <property type="match status" value="1"/>
</dbReference>
<dbReference type="InterPro" id="IPR056179">
    <property type="entry name" value="DHQS_C"/>
</dbReference>
<dbReference type="RefSeq" id="WP_330198521.1">
    <property type="nucleotide sequence ID" value="NZ_JAZDRP010000003.1"/>
</dbReference>
<keyword evidence="5" id="KW-0456">Lyase</keyword>
<dbReference type="InterPro" id="IPR030963">
    <property type="entry name" value="DHQ_synth_fam"/>
</dbReference>
<evidence type="ECO:0000313" key="10">
    <source>
        <dbReference type="Proteomes" id="UP001354971"/>
    </source>
</evidence>
<name>A0ABU7LPL7_9PROT</name>
<dbReference type="CDD" id="cd08195">
    <property type="entry name" value="DHQS"/>
    <property type="match status" value="1"/>
</dbReference>
<dbReference type="InterPro" id="IPR030957">
    <property type="entry name" value="Put_AroB"/>
</dbReference>
<keyword evidence="6" id="KW-0170">Cobalt</keyword>
<evidence type="ECO:0000256" key="5">
    <source>
        <dbReference type="ARBA" id="ARBA00023239"/>
    </source>
</evidence>
<evidence type="ECO:0000256" key="3">
    <source>
        <dbReference type="ARBA" id="ARBA00022723"/>
    </source>
</evidence>
<comment type="cofactor">
    <cofactor evidence="1">
        <name>NAD(+)</name>
        <dbReference type="ChEBI" id="CHEBI:57540"/>
    </cofactor>
</comment>
<dbReference type="Gene3D" id="1.20.1090.10">
    <property type="entry name" value="Dehydroquinate synthase-like - alpha domain"/>
    <property type="match status" value="1"/>
</dbReference>
<evidence type="ECO:0000256" key="6">
    <source>
        <dbReference type="ARBA" id="ARBA00023285"/>
    </source>
</evidence>
<organism evidence="9 10">
    <name type="scientific">Hyphobacterium lacteum</name>
    <dbReference type="NCBI Taxonomy" id="3116575"/>
    <lineage>
        <taxon>Bacteria</taxon>
        <taxon>Pseudomonadati</taxon>
        <taxon>Pseudomonadota</taxon>
        <taxon>Alphaproteobacteria</taxon>
        <taxon>Maricaulales</taxon>
        <taxon>Maricaulaceae</taxon>
        <taxon>Hyphobacterium</taxon>
    </lineage>
</organism>
<dbReference type="EMBL" id="JAZDRP010000003">
    <property type="protein sequence ID" value="MEE2525861.1"/>
    <property type="molecule type" value="Genomic_DNA"/>
</dbReference>
<accession>A0ABU7LPL7</accession>
<evidence type="ECO:0000256" key="2">
    <source>
        <dbReference type="ARBA" id="ARBA00001941"/>
    </source>
</evidence>
<dbReference type="Gene3D" id="3.40.50.1970">
    <property type="match status" value="1"/>
</dbReference>
<keyword evidence="3" id="KW-0479">Metal-binding</keyword>
<gene>
    <name evidence="9" type="ORF">V0U79_05740</name>
</gene>
<dbReference type="SUPFAM" id="SSF56796">
    <property type="entry name" value="Dehydroquinate synthase-like"/>
    <property type="match status" value="1"/>
</dbReference>
<evidence type="ECO:0000256" key="1">
    <source>
        <dbReference type="ARBA" id="ARBA00001911"/>
    </source>
</evidence>
<evidence type="ECO:0000259" key="7">
    <source>
        <dbReference type="Pfam" id="PF01761"/>
    </source>
</evidence>
<dbReference type="PANTHER" id="PTHR43622:SF1">
    <property type="entry name" value="3-DEHYDROQUINATE SYNTHASE"/>
    <property type="match status" value="1"/>
</dbReference>
<evidence type="ECO:0000256" key="4">
    <source>
        <dbReference type="ARBA" id="ARBA00023027"/>
    </source>
</evidence>
<proteinExistence type="predicted"/>
<comment type="cofactor">
    <cofactor evidence="2">
        <name>Co(2+)</name>
        <dbReference type="ChEBI" id="CHEBI:48828"/>
    </cofactor>
</comment>
<evidence type="ECO:0000313" key="9">
    <source>
        <dbReference type="EMBL" id="MEE2525861.1"/>
    </source>
</evidence>
<evidence type="ECO:0000259" key="8">
    <source>
        <dbReference type="Pfam" id="PF24621"/>
    </source>
</evidence>
<comment type="caution">
    <text evidence="9">The sequence shown here is derived from an EMBL/GenBank/DDBJ whole genome shotgun (WGS) entry which is preliminary data.</text>
</comment>
<sequence length="362" mass="40715">MVENLTIQSHKGPYTVHFEEDALETLNAEIPENTHFIIDRNIAELYREKIPNILNHESVLLIEAIEPHKSLEECPKYVEHLVSCGMRRGHTLLAIGGGIIQDITCFLAATMLRGVPWRFFPTTLLAQADSCIGSKSSINAGSAKNILGTFTPPVRIDLSTRFLDTLPARDVRSGVGEMIKVHVIDGPESFDTIAADYERIFEDREVMRHYLRRSLAIKKNYIEKDEFDQTIRLVFNYGHSFGHAIEAATNFEIPHGIAVTIGMDMANWVSAQMGIGTQAHFERMHPAMAKNYAGYENTAVPIDVFIKSISKDKKNLGKGKVTLILPDKDGKIFRDSYDNDERFSELCERFLIEVRGMSLATA</sequence>
<keyword evidence="10" id="KW-1185">Reference proteome</keyword>
<dbReference type="InterPro" id="IPR050071">
    <property type="entry name" value="Dehydroquinate_synthase"/>
</dbReference>